<keyword evidence="3" id="KW-1185">Reference proteome</keyword>
<sequence length="82" mass="9545">MYQQTLRRFGRFNAMSLTNPAPIQDLVLLALDEEERLGRWTEADGSKDEIAKLNTQILLSKADMLREYFVFDRILQEIKGVL</sequence>
<gene>
    <name evidence="2" type="ORF">KP509_05G021700</name>
</gene>
<organism evidence="2 3">
    <name type="scientific">Ceratopteris richardii</name>
    <name type="common">Triangle waterfern</name>
    <dbReference type="NCBI Taxonomy" id="49495"/>
    <lineage>
        <taxon>Eukaryota</taxon>
        <taxon>Viridiplantae</taxon>
        <taxon>Streptophyta</taxon>
        <taxon>Embryophyta</taxon>
        <taxon>Tracheophyta</taxon>
        <taxon>Polypodiopsida</taxon>
        <taxon>Polypodiidae</taxon>
        <taxon>Polypodiales</taxon>
        <taxon>Pteridineae</taxon>
        <taxon>Pteridaceae</taxon>
        <taxon>Parkerioideae</taxon>
        <taxon>Ceratopteris</taxon>
    </lineage>
</organism>
<dbReference type="Pfam" id="PF16413">
    <property type="entry name" value="Mlh1_C"/>
    <property type="match status" value="1"/>
</dbReference>
<evidence type="ECO:0000313" key="2">
    <source>
        <dbReference type="EMBL" id="KAH7436479.1"/>
    </source>
</evidence>
<dbReference type="InterPro" id="IPR032189">
    <property type="entry name" value="Mlh1_C"/>
</dbReference>
<evidence type="ECO:0000313" key="3">
    <source>
        <dbReference type="Proteomes" id="UP000825935"/>
    </source>
</evidence>
<dbReference type="AlphaFoldDB" id="A0A8T2UWL3"/>
<accession>A0A8T2UWL3</accession>
<reference evidence="2" key="1">
    <citation type="submission" date="2021-08" db="EMBL/GenBank/DDBJ databases">
        <title>WGS assembly of Ceratopteris richardii.</title>
        <authorList>
            <person name="Marchant D.B."/>
            <person name="Chen G."/>
            <person name="Jenkins J."/>
            <person name="Shu S."/>
            <person name="Leebens-Mack J."/>
            <person name="Grimwood J."/>
            <person name="Schmutz J."/>
            <person name="Soltis P."/>
            <person name="Soltis D."/>
            <person name="Chen Z.-H."/>
        </authorList>
    </citation>
    <scope>NUCLEOTIDE SEQUENCE</scope>
    <source>
        <strain evidence="2">Whitten #5841</strain>
        <tissue evidence="2">Leaf</tissue>
    </source>
</reference>
<name>A0A8T2UWL3_CERRI</name>
<dbReference type="OrthoDB" id="10254304at2759"/>
<dbReference type="OMA" id="MRGKELM"/>
<proteinExistence type="predicted"/>
<comment type="caution">
    <text evidence="2">The sequence shown here is derived from an EMBL/GenBank/DDBJ whole genome shotgun (WGS) entry which is preliminary data.</text>
</comment>
<protein>
    <recommendedName>
        <fullName evidence="1">DNA mismatch repair protein Mlh1 C-terminal domain-containing protein</fullName>
    </recommendedName>
</protein>
<evidence type="ECO:0000259" key="1">
    <source>
        <dbReference type="Pfam" id="PF16413"/>
    </source>
</evidence>
<dbReference type="EMBL" id="CM035410">
    <property type="protein sequence ID" value="KAH7436479.1"/>
    <property type="molecule type" value="Genomic_DNA"/>
</dbReference>
<feature type="domain" description="DNA mismatch repair protein Mlh1 C-terminal" evidence="1">
    <location>
        <begin position="1"/>
        <end position="71"/>
    </location>
</feature>
<dbReference type="Proteomes" id="UP000825935">
    <property type="component" value="Chromosome 5"/>
</dbReference>